<protein>
    <recommendedName>
        <fullName evidence="2">glutaminyl-tRNA synthase (glutamine-hydrolyzing)</fullName>
        <ecNumber evidence="2">6.3.5.7</ecNumber>
    </recommendedName>
</protein>
<dbReference type="AlphaFoldDB" id="A0A485LXW2"/>
<dbReference type="InterPro" id="IPR036928">
    <property type="entry name" value="AS_sf"/>
</dbReference>
<dbReference type="GO" id="GO:0005739">
    <property type="term" value="C:mitochondrion"/>
    <property type="evidence" value="ECO:0007669"/>
    <property type="project" value="UniProtKB-ARBA"/>
</dbReference>
<dbReference type="PROSITE" id="PS00571">
    <property type="entry name" value="AMIDASES"/>
    <property type="match status" value="1"/>
</dbReference>
<evidence type="ECO:0000259" key="8">
    <source>
        <dbReference type="Pfam" id="PF01425"/>
    </source>
</evidence>
<evidence type="ECO:0000256" key="4">
    <source>
        <dbReference type="ARBA" id="ARBA00022741"/>
    </source>
</evidence>
<keyword evidence="9" id="KW-0808">Transferase</keyword>
<dbReference type="EMBL" id="CAADRN010000116">
    <property type="protein sequence ID" value="VFU13121.1"/>
    <property type="molecule type" value="Genomic_DNA"/>
</dbReference>
<dbReference type="InterPro" id="IPR000120">
    <property type="entry name" value="Amidase"/>
</dbReference>
<evidence type="ECO:0000256" key="2">
    <source>
        <dbReference type="ARBA" id="ARBA00012739"/>
    </source>
</evidence>
<dbReference type="GO" id="GO:0050567">
    <property type="term" value="F:glutaminyl-tRNA synthase (glutamine-hydrolyzing) activity"/>
    <property type="evidence" value="ECO:0007669"/>
    <property type="project" value="UniProtKB-EC"/>
</dbReference>
<dbReference type="HAMAP" id="MF_00120">
    <property type="entry name" value="GatA"/>
    <property type="match status" value="1"/>
</dbReference>
<keyword evidence="6" id="KW-0648">Protein biosynthesis</keyword>
<evidence type="ECO:0000313" key="9">
    <source>
        <dbReference type="EMBL" id="VFU13121.1"/>
    </source>
</evidence>
<dbReference type="PANTHER" id="PTHR11895">
    <property type="entry name" value="TRANSAMIDASE"/>
    <property type="match status" value="1"/>
</dbReference>
<reference evidence="9" key="1">
    <citation type="submission" date="2019-03" db="EMBL/GenBank/DDBJ databases">
        <authorList>
            <person name="Hao L."/>
        </authorList>
    </citation>
    <scope>NUCLEOTIDE SEQUENCE</scope>
</reference>
<dbReference type="GO" id="GO:0016740">
    <property type="term" value="F:transferase activity"/>
    <property type="evidence" value="ECO:0007669"/>
    <property type="project" value="UniProtKB-KW"/>
</dbReference>
<dbReference type="InterPro" id="IPR004412">
    <property type="entry name" value="GatA"/>
</dbReference>
<dbReference type="Gene3D" id="3.90.1300.10">
    <property type="entry name" value="Amidase signature (AS) domain"/>
    <property type="match status" value="1"/>
</dbReference>
<comment type="catalytic activity">
    <reaction evidence="7">
        <text>L-glutamyl-tRNA(Gln) + L-glutamine + ATP + H2O = L-glutaminyl-tRNA(Gln) + L-glutamate + ADP + phosphate + H(+)</text>
        <dbReference type="Rhea" id="RHEA:17521"/>
        <dbReference type="Rhea" id="RHEA-COMP:9681"/>
        <dbReference type="Rhea" id="RHEA-COMP:9684"/>
        <dbReference type="ChEBI" id="CHEBI:15377"/>
        <dbReference type="ChEBI" id="CHEBI:15378"/>
        <dbReference type="ChEBI" id="CHEBI:29985"/>
        <dbReference type="ChEBI" id="CHEBI:30616"/>
        <dbReference type="ChEBI" id="CHEBI:43474"/>
        <dbReference type="ChEBI" id="CHEBI:58359"/>
        <dbReference type="ChEBI" id="CHEBI:78520"/>
        <dbReference type="ChEBI" id="CHEBI:78521"/>
        <dbReference type="ChEBI" id="CHEBI:456216"/>
        <dbReference type="EC" id="6.3.5.7"/>
    </reaction>
</comment>
<dbReference type="NCBIfam" id="TIGR00132">
    <property type="entry name" value="gatA"/>
    <property type="match status" value="1"/>
</dbReference>
<keyword evidence="3 9" id="KW-0436">Ligase</keyword>
<dbReference type="GO" id="GO:0005524">
    <property type="term" value="F:ATP binding"/>
    <property type="evidence" value="ECO:0007669"/>
    <property type="project" value="UniProtKB-KW"/>
</dbReference>
<name>A0A485LXW2_9ZZZZ</name>
<comment type="similarity">
    <text evidence="1">Belongs to the amidase family. GatA subfamily.</text>
</comment>
<dbReference type="InterPro" id="IPR023631">
    <property type="entry name" value="Amidase_dom"/>
</dbReference>
<proteinExistence type="inferred from homology"/>
<keyword evidence="4" id="KW-0547">Nucleotide-binding</keyword>
<dbReference type="InterPro" id="IPR020556">
    <property type="entry name" value="Amidase_CS"/>
</dbReference>
<evidence type="ECO:0000256" key="3">
    <source>
        <dbReference type="ARBA" id="ARBA00022598"/>
    </source>
</evidence>
<evidence type="ECO:0000256" key="7">
    <source>
        <dbReference type="ARBA" id="ARBA00047407"/>
    </source>
</evidence>
<feature type="domain" description="Amidase" evidence="8">
    <location>
        <begin position="3"/>
        <end position="431"/>
    </location>
</feature>
<organism evidence="9">
    <name type="scientific">anaerobic digester metagenome</name>
    <dbReference type="NCBI Taxonomy" id="1263854"/>
    <lineage>
        <taxon>unclassified sequences</taxon>
        <taxon>metagenomes</taxon>
        <taxon>ecological metagenomes</taxon>
    </lineage>
</organism>
<dbReference type="GO" id="GO:0030956">
    <property type="term" value="C:glutamyl-tRNA(Gln) amidotransferase complex"/>
    <property type="evidence" value="ECO:0007669"/>
    <property type="project" value="InterPro"/>
</dbReference>
<sequence length="450" mass="48477">MEDRIAAYITRTREKALEQARAVDRQIRNGEKISPLAGIPVAVKDNICTDGILTTAASRMLAGFVPPYSATVVKRLEAAGATLPGKTNLDEFAMGSSTENSAFFTTRNPWDTGRVPGGSSGGSAAAVACGEAVCALGSDTGGSIRLPASFCGVIGFKPTYGAVSRYGLIAFASSLDQIGPFSRDVTDCALLLNAICGHDPLDSTSARFDVPDFTRFLVNDIRGMKIGVPEEYMAEGINSGVREVVVKAIALLESLGASVEYTNLPHTEYALSTYYLIAPAEASSNLARYDGVRYGFRAAKTSDVMDMFMKTRSQGFGAEVKRRIMLGTYALSAGYYDAYYLKALKVRTLIKEDFDRAFEKYDLLVSPVSPTTAFRCGEKTGDPLEMYLSDICTISLNLAGIPGMSIPCGFVEGMPVGLQLMGKHFDEGTLLRAAYTFEQNSDYHRAFPVL</sequence>
<accession>A0A485LXW2</accession>
<dbReference type="Pfam" id="PF01425">
    <property type="entry name" value="Amidase"/>
    <property type="match status" value="1"/>
</dbReference>
<dbReference type="GO" id="GO:0006412">
    <property type="term" value="P:translation"/>
    <property type="evidence" value="ECO:0007669"/>
    <property type="project" value="UniProtKB-KW"/>
</dbReference>
<evidence type="ECO:0000256" key="6">
    <source>
        <dbReference type="ARBA" id="ARBA00022917"/>
    </source>
</evidence>
<keyword evidence="5" id="KW-0067">ATP-binding</keyword>
<dbReference type="SUPFAM" id="SSF75304">
    <property type="entry name" value="Amidase signature (AS) enzymes"/>
    <property type="match status" value="1"/>
</dbReference>
<dbReference type="EC" id="6.3.5.7" evidence="2"/>
<dbReference type="PANTHER" id="PTHR11895:SF151">
    <property type="entry name" value="GLUTAMYL-TRNA(GLN) AMIDOTRANSFERASE SUBUNIT A"/>
    <property type="match status" value="1"/>
</dbReference>
<evidence type="ECO:0000256" key="1">
    <source>
        <dbReference type="ARBA" id="ARBA00008069"/>
    </source>
</evidence>
<evidence type="ECO:0000256" key="5">
    <source>
        <dbReference type="ARBA" id="ARBA00022840"/>
    </source>
</evidence>
<gene>
    <name evidence="9" type="primary">gatA</name>
    <name evidence="9" type="ORF">SCFA_2020005</name>
</gene>